<accession>A0A9P4TNC8</accession>
<dbReference type="Pfam" id="PF01494">
    <property type="entry name" value="FAD_binding_3"/>
    <property type="match status" value="1"/>
</dbReference>
<evidence type="ECO:0000313" key="5">
    <source>
        <dbReference type="EMBL" id="KAF3009724.1"/>
    </source>
</evidence>
<dbReference type="AlphaFoldDB" id="A0A9P4TNC8"/>
<dbReference type="PANTHER" id="PTHR46865:SF7">
    <property type="entry name" value="MONOOXYGENASE, PUTATIVE (AFU_ORTHOLOGUE AFUA_8G07040)-RELATED"/>
    <property type="match status" value="1"/>
</dbReference>
<evidence type="ECO:0000256" key="2">
    <source>
        <dbReference type="ARBA" id="ARBA00022827"/>
    </source>
</evidence>
<dbReference type="InterPro" id="IPR051704">
    <property type="entry name" value="FAD_aromatic-hydroxylase"/>
</dbReference>
<gene>
    <name evidence="5" type="ORF">E8E13_009102</name>
</gene>
<feature type="domain" description="FAD-binding" evidence="4">
    <location>
        <begin position="5"/>
        <end position="357"/>
    </location>
</feature>
<proteinExistence type="predicted"/>
<dbReference type="GO" id="GO:0071949">
    <property type="term" value="F:FAD binding"/>
    <property type="evidence" value="ECO:0007669"/>
    <property type="project" value="InterPro"/>
</dbReference>
<keyword evidence="2" id="KW-0274">FAD</keyword>
<dbReference type="SUPFAM" id="SSF51905">
    <property type="entry name" value="FAD/NAD(P)-binding domain"/>
    <property type="match status" value="1"/>
</dbReference>
<sequence>MPPLKILICGGGLAGNALAFWLTQQNHSVTVLERFPSLRLNGLQIDLRGHGVEAMKRMGLSAAFAAHAVPEQGLAFVNSAGKRKAWFPANTSGKGTQGFTTEHEIMRGDFCRVMVDAVGDRVKYVFGKTVRSFEQEERGVRVQYSDGGSGEFDIFVGADGQWSHTRAMMLGPGIPDPVTFLGLYIAYFTVPLQQGQGEEMKGEAYIATGKRVMFTRRHRADTIQVYLMSPILSGGMEGVKKGDVEGEKRAFKRDFSGAGWKADQLMKWMEASEDFYCERLSTVDCASWCDGRVVLLGDAGYCPSAATGMGTTSAIVGAYVLAGEIGKYCSGAGGSKEAVPAALKAYDERFRPFMDQVKEGINPETGYWTKIPTSQWGIAVLNFLLGLAAFLRLDAFAKLVSHEDVKGWSLPEYEGMDMRS</sequence>
<dbReference type="OrthoDB" id="655030at2759"/>
<dbReference type="PANTHER" id="PTHR46865">
    <property type="entry name" value="OXIDOREDUCTASE-RELATED"/>
    <property type="match status" value="1"/>
</dbReference>
<name>A0A9P4TNC8_CURKU</name>
<protein>
    <recommendedName>
        <fullName evidence="4">FAD-binding domain-containing protein</fullName>
    </recommendedName>
</protein>
<dbReference type="Gene3D" id="3.50.50.60">
    <property type="entry name" value="FAD/NAD(P)-binding domain"/>
    <property type="match status" value="1"/>
</dbReference>
<organism evidence="5 6">
    <name type="scientific">Curvularia kusanoi</name>
    <name type="common">Cochliobolus kusanoi</name>
    <dbReference type="NCBI Taxonomy" id="90978"/>
    <lineage>
        <taxon>Eukaryota</taxon>
        <taxon>Fungi</taxon>
        <taxon>Dikarya</taxon>
        <taxon>Ascomycota</taxon>
        <taxon>Pezizomycotina</taxon>
        <taxon>Dothideomycetes</taxon>
        <taxon>Pleosporomycetidae</taxon>
        <taxon>Pleosporales</taxon>
        <taxon>Pleosporineae</taxon>
        <taxon>Pleosporaceae</taxon>
        <taxon>Curvularia</taxon>
    </lineage>
</organism>
<dbReference type="InterPro" id="IPR036188">
    <property type="entry name" value="FAD/NAD-bd_sf"/>
</dbReference>
<dbReference type="InterPro" id="IPR002938">
    <property type="entry name" value="FAD-bd"/>
</dbReference>
<evidence type="ECO:0000256" key="1">
    <source>
        <dbReference type="ARBA" id="ARBA00022630"/>
    </source>
</evidence>
<comment type="caution">
    <text evidence="5">The sequence shown here is derived from an EMBL/GenBank/DDBJ whole genome shotgun (WGS) entry which is preliminary data.</text>
</comment>
<evidence type="ECO:0000313" key="6">
    <source>
        <dbReference type="Proteomes" id="UP000801428"/>
    </source>
</evidence>
<keyword evidence="3" id="KW-0560">Oxidoreductase</keyword>
<dbReference type="Proteomes" id="UP000801428">
    <property type="component" value="Unassembled WGS sequence"/>
</dbReference>
<dbReference type="PRINTS" id="PR00420">
    <property type="entry name" value="RNGMNOXGNASE"/>
</dbReference>
<reference evidence="5" key="1">
    <citation type="submission" date="2019-04" db="EMBL/GenBank/DDBJ databases">
        <title>Sequencing of skin fungus with MAO and IRED activity.</title>
        <authorList>
            <person name="Marsaioli A.J."/>
            <person name="Bonatto J.M.C."/>
            <person name="Reis Junior O."/>
        </authorList>
    </citation>
    <scope>NUCLEOTIDE SEQUENCE</scope>
    <source>
        <strain evidence="5">30M1</strain>
    </source>
</reference>
<keyword evidence="1" id="KW-0285">Flavoprotein</keyword>
<dbReference type="EMBL" id="SWKU01000002">
    <property type="protein sequence ID" value="KAF3009724.1"/>
    <property type="molecule type" value="Genomic_DNA"/>
</dbReference>
<dbReference type="GO" id="GO:0016491">
    <property type="term" value="F:oxidoreductase activity"/>
    <property type="evidence" value="ECO:0007669"/>
    <property type="project" value="UniProtKB-KW"/>
</dbReference>
<keyword evidence="6" id="KW-1185">Reference proteome</keyword>
<evidence type="ECO:0000259" key="4">
    <source>
        <dbReference type="Pfam" id="PF01494"/>
    </source>
</evidence>
<evidence type="ECO:0000256" key="3">
    <source>
        <dbReference type="ARBA" id="ARBA00023002"/>
    </source>
</evidence>